<evidence type="ECO:0000256" key="3">
    <source>
        <dbReference type="ARBA" id="ARBA00022737"/>
    </source>
</evidence>
<evidence type="ECO:0000256" key="2">
    <source>
        <dbReference type="ARBA" id="ARBA00022574"/>
    </source>
</evidence>
<sequence>WSPTNPAMFASVDGNANFSLWNLNDDTEVPIVNTHVGSGKALNKLQWDKEGRRAAIGSSDGRVHIYDIGELCIPREDEWTRMQKTVSEMMVSDDMLGKHSVPKVERA</sequence>
<reference evidence="4" key="1">
    <citation type="submission" date="2021-06" db="EMBL/GenBank/DDBJ databases">
        <authorList>
            <person name="Kallberg Y."/>
            <person name="Tangrot J."/>
            <person name="Rosling A."/>
        </authorList>
    </citation>
    <scope>NUCLEOTIDE SEQUENCE</scope>
    <source>
        <strain evidence="4">CL551</strain>
    </source>
</reference>
<name>A0A9N9CVS9_9GLOM</name>
<keyword evidence="5" id="KW-1185">Reference proteome</keyword>
<dbReference type="EMBL" id="CAJVPV010007073">
    <property type="protein sequence ID" value="CAG8614320.1"/>
    <property type="molecule type" value="Genomic_DNA"/>
</dbReference>
<dbReference type="Gene3D" id="2.130.10.10">
    <property type="entry name" value="YVTN repeat-like/Quinoprotein amine dehydrogenase"/>
    <property type="match status" value="1"/>
</dbReference>
<dbReference type="Proteomes" id="UP000789342">
    <property type="component" value="Unassembled WGS sequence"/>
</dbReference>
<dbReference type="AlphaFoldDB" id="A0A9N9CVS9"/>
<dbReference type="PANTHER" id="PTHR12442">
    <property type="entry name" value="DYNEIN INTERMEDIATE CHAIN"/>
    <property type="match status" value="1"/>
</dbReference>
<evidence type="ECO:0000313" key="4">
    <source>
        <dbReference type="EMBL" id="CAG8614320.1"/>
    </source>
</evidence>
<dbReference type="GO" id="GO:0010970">
    <property type="term" value="P:transport along microtubule"/>
    <property type="evidence" value="ECO:0007669"/>
    <property type="project" value="TreeGrafter"/>
</dbReference>
<evidence type="ECO:0000313" key="5">
    <source>
        <dbReference type="Proteomes" id="UP000789342"/>
    </source>
</evidence>
<dbReference type="SUPFAM" id="SSF50978">
    <property type="entry name" value="WD40 repeat-like"/>
    <property type="match status" value="1"/>
</dbReference>
<keyword evidence="3" id="KW-0677">Repeat</keyword>
<dbReference type="GO" id="GO:0005868">
    <property type="term" value="C:cytoplasmic dynein complex"/>
    <property type="evidence" value="ECO:0007669"/>
    <property type="project" value="TreeGrafter"/>
</dbReference>
<dbReference type="InterPro" id="IPR050687">
    <property type="entry name" value="Dynein_IC"/>
</dbReference>
<evidence type="ECO:0000256" key="1">
    <source>
        <dbReference type="ARBA" id="ARBA00022490"/>
    </source>
</evidence>
<accession>A0A9N9CVS9</accession>
<feature type="non-terminal residue" evidence="4">
    <location>
        <position position="1"/>
    </location>
</feature>
<gene>
    <name evidence="4" type="ORF">AMORRO_LOCUS8369</name>
</gene>
<dbReference type="InterPro" id="IPR015943">
    <property type="entry name" value="WD40/YVTN_repeat-like_dom_sf"/>
</dbReference>
<protein>
    <submittedName>
        <fullName evidence="4">1027_t:CDS:1</fullName>
    </submittedName>
</protein>
<dbReference type="InterPro" id="IPR036322">
    <property type="entry name" value="WD40_repeat_dom_sf"/>
</dbReference>
<dbReference type="GO" id="GO:0045504">
    <property type="term" value="F:dynein heavy chain binding"/>
    <property type="evidence" value="ECO:0007669"/>
    <property type="project" value="TreeGrafter"/>
</dbReference>
<proteinExistence type="predicted"/>
<dbReference type="GO" id="GO:0045503">
    <property type="term" value="F:dynein light chain binding"/>
    <property type="evidence" value="ECO:0007669"/>
    <property type="project" value="TreeGrafter"/>
</dbReference>
<comment type="caution">
    <text evidence="4">The sequence shown here is derived from an EMBL/GenBank/DDBJ whole genome shotgun (WGS) entry which is preliminary data.</text>
</comment>
<organism evidence="4 5">
    <name type="scientific">Acaulospora morrowiae</name>
    <dbReference type="NCBI Taxonomy" id="94023"/>
    <lineage>
        <taxon>Eukaryota</taxon>
        <taxon>Fungi</taxon>
        <taxon>Fungi incertae sedis</taxon>
        <taxon>Mucoromycota</taxon>
        <taxon>Glomeromycotina</taxon>
        <taxon>Glomeromycetes</taxon>
        <taxon>Diversisporales</taxon>
        <taxon>Acaulosporaceae</taxon>
        <taxon>Acaulospora</taxon>
    </lineage>
</organism>
<dbReference type="OrthoDB" id="366230at2759"/>
<dbReference type="PANTHER" id="PTHR12442:SF22">
    <property type="entry name" value="CYTOPLASMIC DYNEIN 1 INTERMEDIATE CHAIN-RELATED"/>
    <property type="match status" value="1"/>
</dbReference>
<keyword evidence="2" id="KW-0853">WD repeat</keyword>
<keyword evidence="1" id="KW-0963">Cytoplasm</keyword>